<keyword evidence="2" id="KW-1185">Reference proteome</keyword>
<evidence type="ECO:0000313" key="1">
    <source>
        <dbReference type="EMBL" id="RXH76932.1"/>
    </source>
</evidence>
<feature type="non-terminal residue" evidence="1">
    <location>
        <position position="1"/>
    </location>
</feature>
<reference evidence="1 2" key="1">
    <citation type="submission" date="2018-10" db="EMBL/GenBank/DDBJ databases">
        <title>A high-quality apple genome assembly.</title>
        <authorList>
            <person name="Hu J."/>
        </authorList>
    </citation>
    <scope>NUCLEOTIDE SEQUENCE [LARGE SCALE GENOMIC DNA]</scope>
    <source>
        <strain evidence="2">cv. HFTH1</strain>
        <tissue evidence="1">Young leaf</tissue>
    </source>
</reference>
<accession>A0A498I3X5</accession>
<sequence length="67" mass="8231">EYEDAVSTFYNIEPDRLKDKVESWFYAFKTRFIHSWFEMTDEFFQNFFLDNKSISKGDVNFKHQNDS</sequence>
<protein>
    <submittedName>
        <fullName evidence="1">Uncharacterized protein</fullName>
    </submittedName>
</protein>
<gene>
    <name evidence="1" type="ORF">DVH24_019820</name>
</gene>
<comment type="caution">
    <text evidence="1">The sequence shown here is derived from an EMBL/GenBank/DDBJ whole genome shotgun (WGS) entry which is preliminary data.</text>
</comment>
<name>A0A498I3X5_MALDO</name>
<proteinExistence type="predicted"/>
<organism evidence="1 2">
    <name type="scientific">Malus domestica</name>
    <name type="common">Apple</name>
    <name type="synonym">Pyrus malus</name>
    <dbReference type="NCBI Taxonomy" id="3750"/>
    <lineage>
        <taxon>Eukaryota</taxon>
        <taxon>Viridiplantae</taxon>
        <taxon>Streptophyta</taxon>
        <taxon>Embryophyta</taxon>
        <taxon>Tracheophyta</taxon>
        <taxon>Spermatophyta</taxon>
        <taxon>Magnoliopsida</taxon>
        <taxon>eudicotyledons</taxon>
        <taxon>Gunneridae</taxon>
        <taxon>Pentapetalae</taxon>
        <taxon>rosids</taxon>
        <taxon>fabids</taxon>
        <taxon>Rosales</taxon>
        <taxon>Rosaceae</taxon>
        <taxon>Amygdaloideae</taxon>
        <taxon>Maleae</taxon>
        <taxon>Malus</taxon>
    </lineage>
</organism>
<evidence type="ECO:0000313" key="2">
    <source>
        <dbReference type="Proteomes" id="UP000290289"/>
    </source>
</evidence>
<dbReference type="EMBL" id="RDQH01000340">
    <property type="protein sequence ID" value="RXH76932.1"/>
    <property type="molecule type" value="Genomic_DNA"/>
</dbReference>
<dbReference type="Proteomes" id="UP000290289">
    <property type="component" value="Chromosome 14"/>
</dbReference>
<dbReference type="AlphaFoldDB" id="A0A498I3X5"/>